<evidence type="ECO:0000259" key="1">
    <source>
        <dbReference type="Pfam" id="PF01610"/>
    </source>
</evidence>
<sequence length="64" mass="7615">MRNLFKSVVKMFRKHETEIFNFFEHGLTNAKAENLNGKLQRFVTGNYGIKDKDFFLYRVAGYFS</sequence>
<gene>
    <name evidence="2" type="ORF">EZS27_015720</name>
</gene>
<name>A0A5J4RSU9_9ZZZZ</name>
<dbReference type="InterPro" id="IPR002560">
    <property type="entry name" value="Transposase_DDE"/>
</dbReference>
<protein>
    <recommendedName>
        <fullName evidence="1">Transposase IS204/IS1001/IS1096/IS1165 DDE domain-containing protein</fullName>
    </recommendedName>
</protein>
<organism evidence="2">
    <name type="scientific">termite gut metagenome</name>
    <dbReference type="NCBI Taxonomy" id="433724"/>
    <lineage>
        <taxon>unclassified sequences</taxon>
        <taxon>metagenomes</taxon>
        <taxon>organismal metagenomes</taxon>
    </lineage>
</organism>
<proteinExistence type="predicted"/>
<dbReference type="EMBL" id="SNRY01000828">
    <property type="protein sequence ID" value="KAA6336093.1"/>
    <property type="molecule type" value="Genomic_DNA"/>
</dbReference>
<comment type="caution">
    <text evidence="2">The sequence shown here is derived from an EMBL/GenBank/DDBJ whole genome shotgun (WGS) entry which is preliminary data.</text>
</comment>
<reference evidence="2" key="1">
    <citation type="submission" date="2019-03" db="EMBL/GenBank/DDBJ databases">
        <title>Single cell metagenomics reveals metabolic interactions within the superorganism composed of flagellate Streblomastix strix and complex community of Bacteroidetes bacteria on its surface.</title>
        <authorList>
            <person name="Treitli S.C."/>
            <person name="Kolisko M."/>
            <person name="Husnik F."/>
            <person name="Keeling P."/>
            <person name="Hampl V."/>
        </authorList>
    </citation>
    <scope>NUCLEOTIDE SEQUENCE</scope>
    <source>
        <strain evidence="2">STM</strain>
    </source>
</reference>
<evidence type="ECO:0000313" key="2">
    <source>
        <dbReference type="EMBL" id="KAA6336093.1"/>
    </source>
</evidence>
<feature type="domain" description="Transposase IS204/IS1001/IS1096/IS1165 DDE" evidence="1">
    <location>
        <begin position="5"/>
        <end position="58"/>
    </location>
</feature>
<dbReference type="AlphaFoldDB" id="A0A5J4RSU9"/>
<accession>A0A5J4RSU9</accession>
<dbReference type="Pfam" id="PF01610">
    <property type="entry name" value="DDE_Tnp_ISL3"/>
    <property type="match status" value="1"/>
</dbReference>